<evidence type="ECO:0000313" key="2">
    <source>
        <dbReference type="EMBL" id="KAK3775361.1"/>
    </source>
</evidence>
<feature type="region of interest" description="Disordered" evidence="1">
    <location>
        <begin position="48"/>
        <end position="69"/>
    </location>
</feature>
<accession>A0AAE0ZUY7</accession>
<gene>
    <name evidence="2" type="ORF">RRG08_039776</name>
</gene>
<comment type="caution">
    <text evidence="2">The sequence shown here is derived from an EMBL/GenBank/DDBJ whole genome shotgun (WGS) entry which is preliminary data.</text>
</comment>
<dbReference type="EMBL" id="JAWDGP010003343">
    <property type="protein sequence ID" value="KAK3775361.1"/>
    <property type="molecule type" value="Genomic_DNA"/>
</dbReference>
<protein>
    <submittedName>
        <fullName evidence="2">Uncharacterized protein</fullName>
    </submittedName>
</protein>
<reference evidence="2" key="1">
    <citation type="journal article" date="2023" name="G3 (Bethesda)">
        <title>A reference genome for the long-term kleptoplast-retaining sea slug Elysia crispata morphotype clarki.</title>
        <authorList>
            <person name="Eastman K.E."/>
            <person name="Pendleton A.L."/>
            <person name="Shaikh M.A."/>
            <person name="Suttiyut T."/>
            <person name="Ogas R."/>
            <person name="Tomko P."/>
            <person name="Gavelis G."/>
            <person name="Widhalm J.R."/>
            <person name="Wisecaver J.H."/>
        </authorList>
    </citation>
    <scope>NUCLEOTIDE SEQUENCE</scope>
    <source>
        <strain evidence="2">ECLA1</strain>
    </source>
</reference>
<evidence type="ECO:0000313" key="3">
    <source>
        <dbReference type="Proteomes" id="UP001283361"/>
    </source>
</evidence>
<evidence type="ECO:0000256" key="1">
    <source>
        <dbReference type="SAM" id="MobiDB-lite"/>
    </source>
</evidence>
<dbReference type="AlphaFoldDB" id="A0AAE0ZUY7"/>
<name>A0AAE0ZUY7_9GAST</name>
<proteinExistence type="predicted"/>
<dbReference type="Proteomes" id="UP001283361">
    <property type="component" value="Unassembled WGS sequence"/>
</dbReference>
<feature type="compositionally biased region" description="Polar residues" evidence="1">
    <location>
        <begin position="58"/>
        <end position="69"/>
    </location>
</feature>
<keyword evidence="3" id="KW-1185">Reference proteome</keyword>
<organism evidence="2 3">
    <name type="scientific">Elysia crispata</name>
    <name type="common">lettuce slug</name>
    <dbReference type="NCBI Taxonomy" id="231223"/>
    <lineage>
        <taxon>Eukaryota</taxon>
        <taxon>Metazoa</taxon>
        <taxon>Spiralia</taxon>
        <taxon>Lophotrochozoa</taxon>
        <taxon>Mollusca</taxon>
        <taxon>Gastropoda</taxon>
        <taxon>Heterobranchia</taxon>
        <taxon>Euthyneura</taxon>
        <taxon>Panpulmonata</taxon>
        <taxon>Sacoglossa</taxon>
        <taxon>Placobranchoidea</taxon>
        <taxon>Plakobranchidae</taxon>
        <taxon>Elysia</taxon>
    </lineage>
</organism>
<sequence length="69" mass="8093">MHFARKFRLRRLSDIQENKLSTSQCRLVNFTPLDQQIFIPCRRRWTHSGPQNLLDVSPPSSAIDNPRTT</sequence>